<comment type="caution">
    <text evidence="1">The sequence shown here is derived from an EMBL/GenBank/DDBJ whole genome shotgun (WGS) entry which is preliminary data.</text>
</comment>
<evidence type="ECO:0000313" key="2">
    <source>
        <dbReference type="Proteomes" id="UP001060085"/>
    </source>
</evidence>
<accession>A0ACB9ZJ20</accession>
<dbReference type="EMBL" id="CM044708">
    <property type="protein sequence ID" value="KAI5647355.1"/>
    <property type="molecule type" value="Genomic_DNA"/>
</dbReference>
<dbReference type="Proteomes" id="UP001060085">
    <property type="component" value="Linkage Group LG08"/>
</dbReference>
<reference evidence="2" key="1">
    <citation type="journal article" date="2023" name="Nat. Plants">
        <title>Single-cell RNA sequencing provides a high-resolution roadmap for understanding the multicellular compartmentation of specialized metabolism.</title>
        <authorList>
            <person name="Sun S."/>
            <person name="Shen X."/>
            <person name="Li Y."/>
            <person name="Li Y."/>
            <person name="Wang S."/>
            <person name="Li R."/>
            <person name="Zhang H."/>
            <person name="Shen G."/>
            <person name="Guo B."/>
            <person name="Wei J."/>
            <person name="Xu J."/>
            <person name="St-Pierre B."/>
            <person name="Chen S."/>
            <person name="Sun C."/>
        </authorList>
    </citation>
    <scope>NUCLEOTIDE SEQUENCE [LARGE SCALE GENOMIC DNA]</scope>
</reference>
<organism evidence="1 2">
    <name type="scientific">Catharanthus roseus</name>
    <name type="common">Madagascar periwinkle</name>
    <name type="synonym">Vinca rosea</name>
    <dbReference type="NCBI Taxonomy" id="4058"/>
    <lineage>
        <taxon>Eukaryota</taxon>
        <taxon>Viridiplantae</taxon>
        <taxon>Streptophyta</taxon>
        <taxon>Embryophyta</taxon>
        <taxon>Tracheophyta</taxon>
        <taxon>Spermatophyta</taxon>
        <taxon>Magnoliopsida</taxon>
        <taxon>eudicotyledons</taxon>
        <taxon>Gunneridae</taxon>
        <taxon>Pentapetalae</taxon>
        <taxon>asterids</taxon>
        <taxon>lamiids</taxon>
        <taxon>Gentianales</taxon>
        <taxon>Apocynaceae</taxon>
        <taxon>Rauvolfioideae</taxon>
        <taxon>Vinceae</taxon>
        <taxon>Catharanthinae</taxon>
        <taxon>Catharanthus</taxon>
    </lineage>
</organism>
<keyword evidence="2" id="KW-1185">Reference proteome</keyword>
<protein>
    <submittedName>
        <fullName evidence="1">Uncharacterized protein</fullName>
    </submittedName>
</protein>
<gene>
    <name evidence="1" type="ORF">M9H77_33360</name>
</gene>
<evidence type="ECO:0000313" key="1">
    <source>
        <dbReference type="EMBL" id="KAI5647355.1"/>
    </source>
</evidence>
<proteinExistence type="predicted"/>
<name>A0ACB9ZJ20_CATRO</name>
<sequence>MLDILSWLISFLILIAVLGIVLFQLICLADLEYDYINPYDSAARINSVVLPEFITHGVLCFLHLMTGHWVMLLLCLPYAYYNIKLYTERCHLLDVTEIFNQLPRAKKIRMYKLGYLVVILACSIFWMVWAIVDD</sequence>